<dbReference type="EMBL" id="CAEY01002027">
    <property type="status" value="NOT_ANNOTATED_CDS"/>
    <property type="molecule type" value="Genomic_DNA"/>
</dbReference>
<dbReference type="PANTHER" id="PTHR11089">
    <property type="entry name" value="GTP-BINDING PROTEIN-RELATED"/>
    <property type="match status" value="1"/>
</dbReference>
<dbReference type="EnsemblMetazoa" id="tetur09g04320.1">
    <property type="protein sequence ID" value="tetur09g04320.1"/>
    <property type="gene ID" value="tetur09g04320"/>
</dbReference>
<dbReference type="GO" id="GO:0005525">
    <property type="term" value="F:GTP binding"/>
    <property type="evidence" value="ECO:0007669"/>
    <property type="project" value="UniProtKB-KW"/>
</dbReference>
<dbReference type="InterPro" id="IPR006073">
    <property type="entry name" value="GTP-bd"/>
</dbReference>
<feature type="compositionally biased region" description="Basic and acidic residues" evidence="8">
    <location>
        <begin position="473"/>
        <end position="482"/>
    </location>
</feature>
<evidence type="ECO:0000256" key="5">
    <source>
        <dbReference type="ARBA" id="ARBA00054763"/>
    </source>
</evidence>
<feature type="domain" description="CP-type G" evidence="9">
    <location>
        <begin position="211"/>
        <end position="372"/>
    </location>
</feature>
<dbReference type="eggNOG" id="KOG2423">
    <property type="taxonomic scope" value="Eukaryota"/>
</dbReference>
<dbReference type="InterPro" id="IPR027417">
    <property type="entry name" value="P-loop_NTPase"/>
</dbReference>
<evidence type="ECO:0000313" key="10">
    <source>
        <dbReference type="EnsemblMetazoa" id="tetur09g04320.1"/>
    </source>
</evidence>
<comment type="function">
    <text evidence="5">GTPase that associates with pre-60S ribosomal subunits in the nucleolus and is required for their nuclear export and maturation. May promote cell proliferation possibly by increasing p53/TP53 protein levels, and consequently those of its downstream product CDKN1A/p21, and decreasing RPL23A protein levels.</text>
</comment>
<proteinExistence type="inferred from homology"/>
<dbReference type="Pfam" id="PF01926">
    <property type="entry name" value="MMR_HSR1"/>
    <property type="match status" value="1"/>
</dbReference>
<dbReference type="Proteomes" id="UP000015104">
    <property type="component" value="Unassembled WGS sequence"/>
</dbReference>
<dbReference type="OrthoDB" id="444945at2759"/>
<sequence length="625" mass="71289">MAKTRKSDKNTPTRIGLQKGNHSLNPDRPRDPNQTHLRDKATIKRLLVYKNCKPIRNRKGKIVKAAPFQDWLPSGSVSRIAPNQKWFNNTRTITQTALQSFQDELGKVINDPYQVVMRQTNLPITLLNEKAKNTNVHILETETFSNTFGPKSQRKRPNLKISDLSELVNAAQSKATEYKPEEDKDLLSEEFIPKDEQREAIMKKGTSRRIWGELYKVIDSSDVIIEVLDARNPLGTRCQHVEKFLKKEKPHKHLVLLLNKCDLVPVWVTQRWVTILSQEYPTMAFHSSIKNSFGKGALINLLRQFGKLHSDKKQISIGLIGYPNVGKSSVINTLRAKKVCNVAPIAGETKVWQFITLMKKIFLIDCPGIVYPTSDSDTEIVLKGVVRVENIKAPEEHIGEVLKRVKKEYIVKTYKIDEWESTEDFLEKLCRRTGRLLKRAEPDISTVSRMVLNDFQRGKLPYFVKPPTLDGTNEEKSDKTETQESSGENVTTEPSEISIVKQKLAKIQVEPEFSGDDVKTIEEEEGPVFDSDDENAENEEDDEAEEAEGDEDDLSSEEETLKEFMAPQDSKKRKADSDEEASTSKLTSKQKRALERAKKSKKIGVHFYQKVDVKGRRSSKKKQND</sequence>
<keyword evidence="2 7" id="KW-0547">Nucleotide-binding</keyword>
<accession>T1KDV4</accession>
<dbReference type="SUPFAM" id="SSF52540">
    <property type="entry name" value="P-loop containing nucleoside triphosphate hydrolases"/>
    <property type="match status" value="1"/>
</dbReference>
<keyword evidence="11" id="KW-1185">Reference proteome</keyword>
<comment type="similarity">
    <text evidence="7">Belongs to the TRAFAC class YlqF/YawG GTPase family. NOG2 subfamily.</text>
</comment>
<dbReference type="OMA" id="RTQGFNH"/>
<evidence type="ECO:0000256" key="1">
    <source>
        <dbReference type="ARBA" id="ARBA00004604"/>
    </source>
</evidence>
<feature type="compositionally biased region" description="Basic and acidic residues" evidence="8">
    <location>
        <begin position="1"/>
        <end position="11"/>
    </location>
</feature>
<evidence type="ECO:0000256" key="8">
    <source>
        <dbReference type="SAM" id="MobiDB-lite"/>
    </source>
</evidence>
<dbReference type="STRING" id="32264.T1KDV4"/>
<dbReference type="FunFam" id="1.10.1580.10:FF:000001">
    <property type="entry name" value="Nucleolar GTP-binding protein 2"/>
    <property type="match status" value="1"/>
</dbReference>
<evidence type="ECO:0000256" key="6">
    <source>
        <dbReference type="ARBA" id="ARBA00065814"/>
    </source>
</evidence>
<evidence type="ECO:0000256" key="4">
    <source>
        <dbReference type="ARBA" id="ARBA00023242"/>
    </source>
</evidence>
<feature type="compositionally biased region" description="Acidic residues" evidence="8">
    <location>
        <begin position="522"/>
        <end position="560"/>
    </location>
</feature>
<dbReference type="PRINTS" id="PR00326">
    <property type="entry name" value="GTP1OBG"/>
</dbReference>
<evidence type="ECO:0000259" key="9">
    <source>
        <dbReference type="PROSITE" id="PS51721"/>
    </source>
</evidence>
<dbReference type="InterPro" id="IPR024929">
    <property type="entry name" value="GNL2_CP_dom"/>
</dbReference>
<dbReference type="InterPro" id="IPR050755">
    <property type="entry name" value="TRAFAC_YlqF/YawG_RiboMat"/>
</dbReference>
<feature type="compositionally biased region" description="Basic and acidic residues" evidence="8">
    <location>
        <begin position="25"/>
        <end position="37"/>
    </location>
</feature>
<dbReference type="Gene3D" id="3.40.50.300">
    <property type="entry name" value="P-loop containing nucleotide triphosphate hydrolases"/>
    <property type="match status" value="1"/>
</dbReference>
<organism evidence="10 11">
    <name type="scientific">Tetranychus urticae</name>
    <name type="common">Two-spotted spider mite</name>
    <dbReference type="NCBI Taxonomy" id="32264"/>
    <lineage>
        <taxon>Eukaryota</taxon>
        <taxon>Metazoa</taxon>
        <taxon>Ecdysozoa</taxon>
        <taxon>Arthropoda</taxon>
        <taxon>Chelicerata</taxon>
        <taxon>Arachnida</taxon>
        <taxon>Acari</taxon>
        <taxon>Acariformes</taxon>
        <taxon>Trombidiformes</taxon>
        <taxon>Prostigmata</taxon>
        <taxon>Eleutherengona</taxon>
        <taxon>Raphignathae</taxon>
        <taxon>Tetranychoidea</taxon>
        <taxon>Tetranychidae</taxon>
        <taxon>Tetranychus</taxon>
    </lineage>
</organism>
<feature type="compositionally biased region" description="Polar residues" evidence="8">
    <location>
        <begin position="483"/>
        <end position="495"/>
    </location>
</feature>
<keyword evidence="3 7" id="KW-0342">GTP-binding</keyword>
<protein>
    <recommendedName>
        <fullName evidence="7">Nucleolar GTP-binding protein 2</fullName>
    </recommendedName>
</protein>
<feature type="region of interest" description="Disordered" evidence="8">
    <location>
        <begin position="514"/>
        <end position="601"/>
    </location>
</feature>
<dbReference type="KEGG" id="tut:107362999"/>
<dbReference type="InterPro" id="IPR023179">
    <property type="entry name" value="GTP-bd_ortho_bundle_sf"/>
</dbReference>
<comment type="subunit">
    <text evidence="6">Interacts with LYAR and RPL23A. Interacts with the nuclear importin-beta receptor and, at a lower extent, with importin-alpha.</text>
</comment>
<evidence type="ECO:0000313" key="11">
    <source>
        <dbReference type="Proteomes" id="UP000015104"/>
    </source>
</evidence>
<feature type="region of interest" description="Disordered" evidence="8">
    <location>
        <begin position="463"/>
        <end position="496"/>
    </location>
</feature>
<dbReference type="PROSITE" id="PS51721">
    <property type="entry name" value="G_CP"/>
    <property type="match status" value="1"/>
</dbReference>
<name>T1KDV4_TETUR</name>
<evidence type="ECO:0000256" key="3">
    <source>
        <dbReference type="ARBA" id="ARBA00023134"/>
    </source>
</evidence>
<gene>
    <name evidence="10" type="primary">107362999</name>
</gene>
<reference evidence="11" key="1">
    <citation type="submission" date="2011-08" db="EMBL/GenBank/DDBJ databases">
        <authorList>
            <person name="Rombauts S."/>
        </authorList>
    </citation>
    <scope>NUCLEOTIDE SEQUENCE</scope>
    <source>
        <strain evidence="11">London</strain>
    </source>
</reference>
<reference evidence="10" key="2">
    <citation type="submission" date="2015-06" db="UniProtKB">
        <authorList>
            <consortium name="EnsemblMetazoa"/>
        </authorList>
    </citation>
    <scope>IDENTIFICATION</scope>
</reference>
<dbReference type="CDD" id="cd01858">
    <property type="entry name" value="NGP_1"/>
    <property type="match status" value="1"/>
</dbReference>
<dbReference type="GO" id="GO:0005730">
    <property type="term" value="C:nucleolus"/>
    <property type="evidence" value="ECO:0007669"/>
    <property type="project" value="UniProtKB-SubCell"/>
</dbReference>
<dbReference type="Gene3D" id="1.10.1580.10">
    <property type="match status" value="1"/>
</dbReference>
<evidence type="ECO:0000256" key="2">
    <source>
        <dbReference type="ARBA" id="ARBA00022741"/>
    </source>
</evidence>
<dbReference type="Pfam" id="PF08153">
    <property type="entry name" value="NGP1NT"/>
    <property type="match status" value="1"/>
</dbReference>
<comment type="subcellular location">
    <subcellularLocation>
        <location evidence="1 7">Nucleus</location>
        <location evidence="1 7">Nucleolus</location>
    </subcellularLocation>
</comment>
<feature type="region of interest" description="Disordered" evidence="8">
    <location>
        <begin position="1"/>
        <end position="37"/>
    </location>
</feature>
<dbReference type="HOGENOM" id="CLU_011106_4_1_1"/>
<dbReference type="PANTHER" id="PTHR11089:SF9">
    <property type="entry name" value="NUCLEOLAR GTP-BINDING PROTEIN 2"/>
    <property type="match status" value="1"/>
</dbReference>
<dbReference type="InterPro" id="IPR012971">
    <property type="entry name" value="NOG2_N_dom"/>
</dbReference>
<keyword evidence="4 7" id="KW-0539">Nucleus</keyword>
<dbReference type="FunFam" id="3.40.50.300:FF:000559">
    <property type="entry name" value="Nuclear/nucleolar GTPase 2"/>
    <property type="match status" value="1"/>
</dbReference>
<evidence type="ECO:0000256" key="7">
    <source>
        <dbReference type="RuleBase" id="RU364023"/>
    </source>
</evidence>
<dbReference type="InterPro" id="IPR030378">
    <property type="entry name" value="G_CP_dom"/>
</dbReference>
<dbReference type="AlphaFoldDB" id="T1KDV4"/>